<dbReference type="EMBL" id="MU273648">
    <property type="protein sequence ID" value="KAI0029950.1"/>
    <property type="molecule type" value="Genomic_DNA"/>
</dbReference>
<feature type="non-terminal residue" evidence="1">
    <location>
        <position position="290"/>
    </location>
</feature>
<dbReference type="Proteomes" id="UP000814128">
    <property type="component" value="Unassembled WGS sequence"/>
</dbReference>
<evidence type="ECO:0000313" key="1">
    <source>
        <dbReference type="EMBL" id="KAI0029950.1"/>
    </source>
</evidence>
<protein>
    <submittedName>
        <fullName evidence="1">Uncharacterized protein</fullName>
    </submittedName>
</protein>
<gene>
    <name evidence="1" type="ORF">K488DRAFT_30550</name>
</gene>
<sequence length="290" mass="33580">MNNASPTALLVWAMLSCLFLIYLIYHLWAYDRLRCLLWNSGRQPGAFKRVMTYSYCLTIPLLVVFSVGLCTLKYKEGPPFPKPVQLWQPFHQHLLLAMYFIFSVAWALEQVTHFEELAFWLFLLDQRTEKREWFESWEYRLWYTSCVGALLGMPLTTLVARKNLETTDAWTFLVGSSLSTFTNVSFLWVLFRFPAFLRHVKEEGASPDVVVRLTLFYELNLVRVIFRFVVCLPLLVLAIDGVQGTHSINQDPYAHCLLIVAGLGEFVSSAMTLQIFFPRSIAKDAGYHHK</sequence>
<accession>A0ACB8QEF3</accession>
<name>A0ACB8QEF3_9AGAM</name>
<keyword evidence="2" id="KW-1185">Reference proteome</keyword>
<proteinExistence type="predicted"/>
<reference evidence="1" key="2">
    <citation type="journal article" date="2022" name="New Phytol.">
        <title>Evolutionary transition to the ectomycorrhizal habit in the genomes of a hyperdiverse lineage of mushroom-forming fungi.</title>
        <authorList>
            <person name="Looney B."/>
            <person name="Miyauchi S."/>
            <person name="Morin E."/>
            <person name="Drula E."/>
            <person name="Courty P.E."/>
            <person name="Kohler A."/>
            <person name="Kuo A."/>
            <person name="LaButti K."/>
            <person name="Pangilinan J."/>
            <person name="Lipzen A."/>
            <person name="Riley R."/>
            <person name="Andreopoulos W."/>
            <person name="He G."/>
            <person name="Johnson J."/>
            <person name="Nolan M."/>
            <person name="Tritt A."/>
            <person name="Barry K.W."/>
            <person name="Grigoriev I.V."/>
            <person name="Nagy L.G."/>
            <person name="Hibbett D."/>
            <person name="Henrissat B."/>
            <person name="Matheny P.B."/>
            <person name="Labbe J."/>
            <person name="Martin F.M."/>
        </authorList>
    </citation>
    <scope>NUCLEOTIDE SEQUENCE</scope>
    <source>
        <strain evidence="1">EC-137</strain>
    </source>
</reference>
<organism evidence="1 2">
    <name type="scientific">Vararia minispora EC-137</name>
    <dbReference type="NCBI Taxonomy" id="1314806"/>
    <lineage>
        <taxon>Eukaryota</taxon>
        <taxon>Fungi</taxon>
        <taxon>Dikarya</taxon>
        <taxon>Basidiomycota</taxon>
        <taxon>Agaricomycotina</taxon>
        <taxon>Agaricomycetes</taxon>
        <taxon>Russulales</taxon>
        <taxon>Lachnocladiaceae</taxon>
        <taxon>Vararia</taxon>
    </lineage>
</organism>
<comment type="caution">
    <text evidence="1">The sequence shown here is derived from an EMBL/GenBank/DDBJ whole genome shotgun (WGS) entry which is preliminary data.</text>
</comment>
<reference evidence="1" key="1">
    <citation type="submission" date="2021-02" db="EMBL/GenBank/DDBJ databases">
        <authorList>
            <consortium name="DOE Joint Genome Institute"/>
            <person name="Ahrendt S."/>
            <person name="Looney B.P."/>
            <person name="Miyauchi S."/>
            <person name="Morin E."/>
            <person name="Drula E."/>
            <person name="Courty P.E."/>
            <person name="Chicoki N."/>
            <person name="Fauchery L."/>
            <person name="Kohler A."/>
            <person name="Kuo A."/>
            <person name="Labutti K."/>
            <person name="Pangilinan J."/>
            <person name="Lipzen A."/>
            <person name="Riley R."/>
            <person name="Andreopoulos W."/>
            <person name="He G."/>
            <person name="Johnson J."/>
            <person name="Barry K.W."/>
            <person name="Grigoriev I.V."/>
            <person name="Nagy L."/>
            <person name="Hibbett D."/>
            <person name="Henrissat B."/>
            <person name="Matheny P.B."/>
            <person name="Labbe J."/>
            <person name="Martin F."/>
        </authorList>
    </citation>
    <scope>NUCLEOTIDE SEQUENCE</scope>
    <source>
        <strain evidence="1">EC-137</strain>
    </source>
</reference>
<evidence type="ECO:0000313" key="2">
    <source>
        <dbReference type="Proteomes" id="UP000814128"/>
    </source>
</evidence>